<dbReference type="InterPro" id="IPR050832">
    <property type="entry name" value="Bact_Acetyltransf"/>
</dbReference>
<evidence type="ECO:0000313" key="7">
    <source>
        <dbReference type="Proteomes" id="UP000480556"/>
    </source>
</evidence>
<evidence type="ECO:0000313" key="6">
    <source>
        <dbReference type="Proteomes" id="UP000327478"/>
    </source>
</evidence>
<dbReference type="EMBL" id="CP045650">
    <property type="protein sequence ID" value="QGA11560.1"/>
    <property type="molecule type" value="Genomic_DNA"/>
</dbReference>
<evidence type="ECO:0000256" key="1">
    <source>
        <dbReference type="ARBA" id="ARBA00022679"/>
    </source>
</evidence>
<dbReference type="SUPFAM" id="SSF55729">
    <property type="entry name" value="Acyl-CoA N-acyltransferases (Nat)"/>
    <property type="match status" value="1"/>
</dbReference>
<dbReference type="Proteomes" id="UP000480556">
    <property type="component" value="Unassembled WGS sequence"/>
</dbReference>
<gene>
    <name evidence="5" type="ORF">GFH30_09225</name>
    <name evidence="4" type="ORF">GHJ48_04825</name>
</gene>
<dbReference type="EMBL" id="WITK01000005">
    <property type="protein sequence ID" value="MQW91720.1"/>
    <property type="molecule type" value="Genomic_DNA"/>
</dbReference>
<dbReference type="Pfam" id="PF00583">
    <property type="entry name" value="Acetyltransf_1"/>
    <property type="match status" value="1"/>
</dbReference>
<keyword evidence="1" id="KW-0808">Transferase</keyword>
<sequence>MRFHIRPLLLDQDLHDIHQLTTQLGYPTTLDNIQKRWQLLHQRAGYETLVITDGTRVLGYAGLIEQYTWEFDDGYFRIQAFVIDEAYRGQGLGKQLIQAIQELAKQRGLKRLLVNSGNRPERYPAHAFYKNLGFEEYSLGFTKYLNDQPE</sequence>
<evidence type="ECO:0000313" key="5">
    <source>
        <dbReference type="EMBL" id="QGA11560.1"/>
    </source>
</evidence>
<dbReference type="PANTHER" id="PTHR43877">
    <property type="entry name" value="AMINOALKYLPHOSPHONATE N-ACETYLTRANSFERASE-RELATED-RELATED"/>
    <property type="match status" value="1"/>
</dbReference>
<dbReference type="InterPro" id="IPR016181">
    <property type="entry name" value="Acyl_CoA_acyltransferase"/>
</dbReference>
<name>A0A5Q0P5A1_9GAMM</name>
<dbReference type="RefSeq" id="WP_153372002.1">
    <property type="nucleotide sequence ID" value="NZ_CP045650.1"/>
</dbReference>
<dbReference type="GO" id="GO:0016747">
    <property type="term" value="F:acyltransferase activity, transferring groups other than amino-acyl groups"/>
    <property type="evidence" value="ECO:0007669"/>
    <property type="project" value="InterPro"/>
</dbReference>
<reference evidence="6 7" key="1">
    <citation type="submission" date="2019-10" db="EMBL/GenBank/DDBJ databases">
        <authorList>
            <person name="Dong K."/>
        </authorList>
    </citation>
    <scope>NUCLEOTIDE SEQUENCE [LARGE SCALE GENOMIC DNA]</scope>
    <source>
        <strain evidence="6">dk386</strain>
        <strain evidence="5">Dk386</strain>
        <strain evidence="4">Dk771</strain>
        <strain evidence="7">dk771</strain>
    </source>
</reference>
<dbReference type="InterPro" id="IPR000182">
    <property type="entry name" value="GNAT_dom"/>
</dbReference>
<dbReference type="Gene3D" id="3.40.630.30">
    <property type="match status" value="1"/>
</dbReference>
<keyword evidence="2" id="KW-0012">Acyltransferase</keyword>
<dbReference type="PROSITE" id="PS51186">
    <property type="entry name" value="GNAT"/>
    <property type="match status" value="1"/>
</dbReference>
<dbReference type="AlphaFoldDB" id="A0A5Q0P5A1"/>
<evidence type="ECO:0000259" key="3">
    <source>
        <dbReference type="PROSITE" id="PS51186"/>
    </source>
</evidence>
<accession>A0A5Q0P5A1</accession>
<evidence type="ECO:0000313" key="4">
    <source>
        <dbReference type="EMBL" id="MQW91720.1"/>
    </source>
</evidence>
<evidence type="ECO:0000256" key="2">
    <source>
        <dbReference type="ARBA" id="ARBA00023315"/>
    </source>
</evidence>
<keyword evidence="6" id="KW-1185">Reference proteome</keyword>
<dbReference type="Proteomes" id="UP000327478">
    <property type="component" value="Chromosome"/>
</dbReference>
<dbReference type="CDD" id="cd04301">
    <property type="entry name" value="NAT_SF"/>
    <property type="match status" value="1"/>
</dbReference>
<proteinExistence type="predicted"/>
<protein>
    <submittedName>
        <fullName evidence="4">GNAT family N-acetyltransferase</fullName>
    </submittedName>
</protein>
<feature type="domain" description="N-acetyltransferase" evidence="3">
    <location>
        <begin position="3"/>
        <end position="150"/>
    </location>
</feature>
<organism evidence="4 7">
    <name type="scientific">Acinetobacter wanghuae</name>
    <dbReference type="NCBI Taxonomy" id="2662362"/>
    <lineage>
        <taxon>Bacteria</taxon>
        <taxon>Pseudomonadati</taxon>
        <taxon>Pseudomonadota</taxon>
        <taxon>Gammaproteobacteria</taxon>
        <taxon>Moraxellales</taxon>
        <taxon>Moraxellaceae</taxon>
        <taxon>Acinetobacter</taxon>
    </lineage>
</organism>